<dbReference type="SUPFAM" id="SSF69593">
    <property type="entry name" value="Glycerol-3-phosphate (1)-acyltransferase"/>
    <property type="match status" value="1"/>
</dbReference>
<dbReference type="Pfam" id="PF01553">
    <property type="entry name" value="Acyltransferase"/>
    <property type="match status" value="1"/>
</dbReference>
<name>A0A1X1UVQ4_9MYCO</name>
<dbReference type="SMART" id="SM00563">
    <property type="entry name" value="PlsC"/>
    <property type="match status" value="1"/>
</dbReference>
<feature type="domain" description="Phospholipid/glycerol acyltransferase" evidence="3">
    <location>
        <begin position="38"/>
        <end position="152"/>
    </location>
</feature>
<dbReference type="Proteomes" id="UP000194000">
    <property type="component" value="Unassembled WGS sequence"/>
</dbReference>
<accession>A0A1X1UVQ4</accession>
<proteinExistence type="predicted"/>
<keyword evidence="2 4" id="KW-0012">Acyltransferase</keyword>
<protein>
    <submittedName>
        <fullName evidence="4">Acyltransferase</fullName>
    </submittedName>
</protein>
<dbReference type="RefSeq" id="WP_085196794.1">
    <property type="nucleotide sequence ID" value="NZ_JACKVI010000026.1"/>
</dbReference>
<dbReference type="EMBL" id="LQOW01000018">
    <property type="protein sequence ID" value="ORV60895.1"/>
    <property type="molecule type" value="Genomic_DNA"/>
</dbReference>
<gene>
    <name evidence="4" type="ORF">AWC06_13895</name>
</gene>
<dbReference type="PANTHER" id="PTHR10434:SF55">
    <property type="entry name" value="POSSIBLE ACYLTRANSFERASE"/>
    <property type="match status" value="1"/>
</dbReference>
<dbReference type="PANTHER" id="PTHR10434">
    <property type="entry name" value="1-ACYL-SN-GLYCEROL-3-PHOSPHATE ACYLTRANSFERASE"/>
    <property type="match status" value="1"/>
</dbReference>
<keyword evidence="5" id="KW-1185">Reference proteome</keyword>
<dbReference type="AlphaFoldDB" id="A0A1X1UVQ4"/>
<dbReference type="GO" id="GO:0006654">
    <property type="term" value="P:phosphatidic acid biosynthetic process"/>
    <property type="evidence" value="ECO:0007669"/>
    <property type="project" value="TreeGrafter"/>
</dbReference>
<comment type="caution">
    <text evidence="4">The sequence shown here is derived from an EMBL/GenBank/DDBJ whole genome shotgun (WGS) entry which is preliminary data.</text>
</comment>
<keyword evidence="1 4" id="KW-0808">Transferase</keyword>
<evidence type="ECO:0000256" key="2">
    <source>
        <dbReference type="ARBA" id="ARBA00023315"/>
    </source>
</evidence>
<dbReference type="STRING" id="1260918.AWC06_13895"/>
<dbReference type="InterPro" id="IPR002123">
    <property type="entry name" value="Plipid/glycerol_acylTrfase"/>
</dbReference>
<sequence length="264" mass="29904">MAEPLYRFAEWVVPPVVAMNGNKFTFQGLENIPERGGAVLAQNHTSYLDWLPTYLAVRERGRRMYNMIKAEMADVKAVHFVIKHVRLIPVDRRQGHDAFELAVQRLREGELIGMHPEATISRSFELRPFKTGAARMALEAQVPIIPVIVWGVQRIWPKDHPKKLVRNKVPITVAVGRPLPPRGDADQLNAALREAMNSLLYRVQEEYPHPAGEFWVPRRLGGSAPNPDESKQLRVAELAERARKAALREAASAERRRKPGVRGL</sequence>
<evidence type="ECO:0000313" key="5">
    <source>
        <dbReference type="Proteomes" id="UP000194000"/>
    </source>
</evidence>
<dbReference type="GO" id="GO:0003841">
    <property type="term" value="F:1-acylglycerol-3-phosphate O-acyltransferase activity"/>
    <property type="evidence" value="ECO:0007669"/>
    <property type="project" value="TreeGrafter"/>
</dbReference>
<evidence type="ECO:0000313" key="4">
    <source>
        <dbReference type="EMBL" id="ORV60895.1"/>
    </source>
</evidence>
<dbReference type="CDD" id="cd07989">
    <property type="entry name" value="LPLAT_AGPAT-like"/>
    <property type="match status" value="1"/>
</dbReference>
<dbReference type="GO" id="GO:0005886">
    <property type="term" value="C:plasma membrane"/>
    <property type="evidence" value="ECO:0007669"/>
    <property type="project" value="TreeGrafter"/>
</dbReference>
<evidence type="ECO:0000259" key="3">
    <source>
        <dbReference type="SMART" id="SM00563"/>
    </source>
</evidence>
<evidence type="ECO:0000256" key="1">
    <source>
        <dbReference type="ARBA" id="ARBA00022679"/>
    </source>
</evidence>
<dbReference type="OrthoDB" id="3210041at2"/>
<reference evidence="4 5" key="1">
    <citation type="submission" date="2016-01" db="EMBL/GenBank/DDBJ databases">
        <title>The new phylogeny of the genus Mycobacterium.</title>
        <authorList>
            <person name="Tarcisio F."/>
            <person name="Conor M."/>
            <person name="Antonella G."/>
            <person name="Elisabetta G."/>
            <person name="Giulia F.S."/>
            <person name="Sara T."/>
            <person name="Anna F."/>
            <person name="Clotilde B."/>
            <person name="Roberto B."/>
            <person name="Veronica D.S."/>
            <person name="Fabio R."/>
            <person name="Monica P."/>
            <person name="Olivier J."/>
            <person name="Enrico T."/>
            <person name="Nicola S."/>
        </authorList>
    </citation>
    <scope>NUCLEOTIDE SEQUENCE [LARGE SCALE GENOMIC DNA]</scope>
    <source>
        <strain evidence="4 5">DSM 45731</strain>
    </source>
</reference>
<organism evidence="4 5">
    <name type="scientific">Mycobacterium fragae</name>
    <dbReference type="NCBI Taxonomy" id="1260918"/>
    <lineage>
        <taxon>Bacteria</taxon>
        <taxon>Bacillati</taxon>
        <taxon>Actinomycetota</taxon>
        <taxon>Actinomycetes</taxon>
        <taxon>Mycobacteriales</taxon>
        <taxon>Mycobacteriaceae</taxon>
        <taxon>Mycobacterium</taxon>
    </lineage>
</organism>